<evidence type="ECO:0000313" key="4">
    <source>
        <dbReference type="Proteomes" id="UP000748067"/>
    </source>
</evidence>
<evidence type="ECO:0000313" key="2">
    <source>
        <dbReference type="EMBL" id="SDN27678.1"/>
    </source>
</evidence>
<dbReference type="Proteomes" id="UP000182470">
    <property type="component" value="Chromosome I"/>
</dbReference>
<organism evidence="2 3">
    <name type="scientific">Pseudomonas antarctica</name>
    <dbReference type="NCBI Taxonomy" id="219572"/>
    <lineage>
        <taxon>Bacteria</taxon>
        <taxon>Pseudomonadati</taxon>
        <taxon>Pseudomonadota</taxon>
        <taxon>Gammaproteobacteria</taxon>
        <taxon>Pseudomonadales</taxon>
        <taxon>Pseudomonadaceae</taxon>
        <taxon>Pseudomonas</taxon>
    </lineage>
</organism>
<evidence type="ECO:0008006" key="5">
    <source>
        <dbReference type="Google" id="ProtNLM"/>
    </source>
</evidence>
<evidence type="ECO:0000313" key="1">
    <source>
        <dbReference type="EMBL" id="KAF2407073.1"/>
    </source>
</evidence>
<reference evidence="2 3" key="2">
    <citation type="submission" date="2016-10" db="EMBL/GenBank/DDBJ databases">
        <authorList>
            <person name="de Groot N.N."/>
        </authorList>
    </citation>
    <scope>NUCLEOTIDE SEQUENCE [LARGE SCALE GENOMIC DNA]</scope>
    <source>
        <strain evidence="2 3">BS2772</strain>
    </source>
</reference>
<dbReference type="EMBL" id="LT629704">
    <property type="protein sequence ID" value="SDN27678.1"/>
    <property type="molecule type" value="Genomic_DNA"/>
</dbReference>
<dbReference type="AlphaFoldDB" id="A0A1H0A291"/>
<gene>
    <name evidence="1" type="ORF">PSAN_40010</name>
    <name evidence="2" type="ORF">SAMN04490179_3448</name>
</gene>
<reference evidence="1 4" key="1">
    <citation type="submission" date="2015-01" db="EMBL/GenBank/DDBJ databases">
        <title>Genome Sequence of Pseudomonas antarctica CMS 35.</title>
        <authorList>
            <person name="Voget S."/>
            <person name="Chow J."/>
            <person name="Daniel R."/>
            <person name="Streit W."/>
        </authorList>
    </citation>
    <scope>NUCLEOTIDE SEQUENCE [LARGE SCALE GENOMIC DNA]</scope>
    <source>
        <strain evidence="1 4">CMS 35</strain>
    </source>
</reference>
<evidence type="ECO:0000313" key="3">
    <source>
        <dbReference type="Proteomes" id="UP000182470"/>
    </source>
</evidence>
<dbReference type="InterPro" id="IPR045662">
    <property type="entry name" value="DUF6388"/>
</dbReference>
<keyword evidence="4" id="KW-1185">Reference proteome</keyword>
<dbReference type="OrthoDB" id="6964652at2"/>
<dbReference type="Pfam" id="PF19925">
    <property type="entry name" value="DUF6388"/>
    <property type="match status" value="1"/>
</dbReference>
<dbReference type="Proteomes" id="UP000748067">
    <property type="component" value="Unassembled WGS sequence"/>
</dbReference>
<name>A0A1H0A291_9PSED</name>
<accession>A0A1H0A291</accession>
<sequence length="113" mass="12741">MSEPGDNHQRALDRFLSEHPDVVTQLDTLNPLAAQAKGETLAQYRAERLHEAFEAEAERQHLFAWELTLKLTAESAEAFEAQRLEVHKEVAQMAGLSWGEYCQLHGLDEGGVR</sequence>
<dbReference type="EMBL" id="JXDI01000002">
    <property type="protein sequence ID" value="KAF2407073.1"/>
    <property type="molecule type" value="Genomic_DNA"/>
</dbReference>
<dbReference type="RefSeq" id="WP_083358160.1">
    <property type="nucleotide sequence ID" value="NZ_JBJGXR010000004.1"/>
</dbReference>
<protein>
    <recommendedName>
        <fullName evidence="5">DNA repair protein</fullName>
    </recommendedName>
</protein>
<proteinExistence type="predicted"/>